<dbReference type="AlphaFoldDB" id="A0A4Y2CBV7"/>
<keyword evidence="2" id="KW-1185">Reference proteome</keyword>
<evidence type="ECO:0000313" key="2">
    <source>
        <dbReference type="Proteomes" id="UP000499080"/>
    </source>
</evidence>
<dbReference type="Proteomes" id="UP000499080">
    <property type="component" value="Unassembled WGS sequence"/>
</dbReference>
<name>A0A4Y2CBV7_ARAVE</name>
<evidence type="ECO:0000313" key="1">
    <source>
        <dbReference type="EMBL" id="GBM00795.1"/>
    </source>
</evidence>
<dbReference type="EMBL" id="BGPR01000161">
    <property type="protein sequence ID" value="GBM00795.1"/>
    <property type="molecule type" value="Genomic_DNA"/>
</dbReference>
<accession>A0A4Y2CBV7</accession>
<organism evidence="1 2">
    <name type="scientific">Araneus ventricosus</name>
    <name type="common">Orbweaver spider</name>
    <name type="synonym">Epeira ventricosa</name>
    <dbReference type="NCBI Taxonomy" id="182803"/>
    <lineage>
        <taxon>Eukaryota</taxon>
        <taxon>Metazoa</taxon>
        <taxon>Ecdysozoa</taxon>
        <taxon>Arthropoda</taxon>
        <taxon>Chelicerata</taxon>
        <taxon>Arachnida</taxon>
        <taxon>Araneae</taxon>
        <taxon>Araneomorphae</taxon>
        <taxon>Entelegynae</taxon>
        <taxon>Araneoidea</taxon>
        <taxon>Araneidae</taxon>
        <taxon>Araneus</taxon>
    </lineage>
</organism>
<gene>
    <name evidence="1" type="ORF">AVEN_257326_1</name>
</gene>
<comment type="caution">
    <text evidence="1">The sequence shown here is derived from an EMBL/GenBank/DDBJ whole genome shotgun (WGS) entry which is preliminary data.</text>
</comment>
<reference evidence="1 2" key="1">
    <citation type="journal article" date="2019" name="Sci. Rep.">
        <title>Orb-weaving spider Araneus ventricosus genome elucidates the spidroin gene catalogue.</title>
        <authorList>
            <person name="Kono N."/>
            <person name="Nakamura H."/>
            <person name="Ohtoshi R."/>
            <person name="Moran D.A.P."/>
            <person name="Shinohara A."/>
            <person name="Yoshida Y."/>
            <person name="Fujiwara M."/>
            <person name="Mori M."/>
            <person name="Tomita M."/>
            <person name="Arakawa K."/>
        </authorList>
    </citation>
    <scope>NUCLEOTIDE SEQUENCE [LARGE SCALE GENOMIC DNA]</scope>
</reference>
<proteinExistence type="predicted"/>
<protein>
    <submittedName>
        <fullName evidence="1">Uncharacterized protein</fullName>
    </submittedName>
</protein>
<sequence>MSRFNSHPLFPGCAASGAFALWALPDSPALVSSRFRPRQALALCPRSPRNGVSKGTPAIPSRLQTIRNSKHPMHLRQFSLVSTLTKSFPFSFSKNRRMEQQ</sequence>